<name>A0ABP8U537_9ACTN</name>
<organism evidence="1 2">
    <name type="scientific">Actinoallomurus vinaceus</name>
    <dbReference type="NCBI Taxonomy" id="1080074"/>
    <lineage>
        <taxon>Bacteria</taxon>
        <taxon>Bacillati</taxon>
        <taxon>Actinomycetota</taxon>
        <taxon>Actinomycetes</taxon>
        <taxon>Streptosporangiales</taxon>
        <taxon>Thermomonosporaceae</taxon>
        <taxon>Actinoallomurus</taxon>
    </lineage>
</organism>
<evidence type="ECO:0000313" key="1">
    <source>
        <dbReference type="EMBL" id="GAA4621873.1"/>
    </source>
</evidence>
<reference evidence="2" key="1">
    <citation type="journal article" date="2019" name="Int. J. Syst. Evol. Microbiol.">
        <title>The Global Catalogue of Microorganisms (GCM) 10K type strain sequencing project: providing services to taxonomists for standard genome sequencing and annotation.</title>
        <authorList>
            <consortium name="The Broad Institute Genomics Platform"/>
            <consortium name="The Broad Institute Genome Sequencing Center for Infectious Disease"/>
            <person name="Wu L."/>
            <person name="Ma J."/>
        </authorList>
    </citation>
    <scope>NUCLEOTIDE SEQUENCE [LARGE SCALE GENOMIC DNA]</scope>
    <source>
        <strain evidence="2">JCM 17939</strain>
    </source>
</reference>
<dbReference type="Proteomes" id="UP001501442">
    <property type="component" value="Unassembled WGS sequence"/>
</dbReference>
<protein>
    <submittedName>
        <fullName evidence="1">Uncharacterized protein</fullName>
    </submittedName>
</protein>
<comment type="caution">
    <text evidence="1">The sequence shown here is derived from an EMBL/GenBank/DDBJ whole genome shotgun (WGS) entry which is preliminary data.</text>
</comment>
<gene>
    <name evidence="1" type="ORF">GCM10023196_011920</name>
</gene>
<evidence type="ECO:0000313" key="2">
    <source>
        <dbReference type="Proteomes" id="UP001501442"/>
    </source>
</evidence>
<proteinExistence type="predicted"/>
<accession>A0ABP8U537</accession>
<dbReference type="EMBL" id="BAABHK010000001">
    <property type="protein sequence ID" value="GAA4621873.1"/>
    <property type="molecule type" value="Genomic_DNA"/>
</dbReference>
<sequence length="169" mass="18635">MIQITPNRAPAHATRRARRRLFPVSIPIRSWPADAPELSGQTAEDAVRVLYEAHARDLVRLAVVMVGDRQDRYIARFAVRAGGDTVTAVVTRSGSDDGPYTVERFFLSTGRRVGPTARISGRGSETVAFDATGDHLLLTVGKALLRIDDGQVRRLRKGHTTTDLVYLAW</sequence>
<keyword evidence="2" id="KW-1185">Reference proteome</keyword>